<dbReference type="Pfam" id="PF07873">
    <property type="entry name" value="YabP"/>
    <property type="match status" value="1"/>
</dbReference>
<organism evidence="1 2">
    <name type="scientific">[Eubacterium] siraeum</name>
    <dbReference type="NCBI Taxonomy" id="39492"/>
    <lineage>
        <taxon>Bacteria</taxon>
        <taxon>Bacillati</taxon>
        <taxon>Bacillota</taxon>
        <taxon>Clostridia</taxon>
        <taxon>Eubacteriales</taxon>
        <taxon>Oscillospiraceae</taxon>
        <taxon>Oscillospiraceae incertae sedis</taxon>
    </lineage>
</organism>
<dbReference type="Gene3D" id="2.60.40.2000">
    <property type="match status" value="1"/>
</dbReference>
<protein>
    <submittedName>
        <fullName evidence="1">YabP/YqfC family sporulation protein</fullName>
    </submittedName>
</protein>
<dbReference type="AlphaFoldDB" id="A0AAW6D635"/>
<dbReference type="EMBL" id="JAQLXW010000011">
    <property type="protein sequence ID" value="MDB8004195.1"/>
    <property type="molecule type" value="Genomic_DNA"/>
</dbReference>
<proteinExistence type="predicted"/>
<dbReference type="InterPro" id="IPR022476">
    <property type="entry name" value="Spore_YabP/YqfC"/>
</dbReference>
<gene>
    <name evidence="1" type="ORF">PNE09_08970</name>
</gene>
<dbReference type="Proteomes" id="UP001210809">
    <property type="component" value="Unassembled WGS sequence"/>
</dbReference>
<sequence length="88" mass="9893">MEKSLQKLTLTDRRKLEVGGVLEIISYNDENITMYTALGNLRIGGENLEVGAAFSENGTVEITGYIRTIHFCDNKSGYADNFISRIFR</sequence>
<dbReference type="InterPro" id="IPR038705">
    <property type="entry name" value="YabP_sf"/>
</dbReference>
<evidence type="ECO:0000313" key="1">
    <source>
        <dbReference type="EMBL" id="MDB8004195.1"/>
    </source>
</evidence>
<evidence type="ECO:0000313" key="2">
    <source>
        <dbReference type="Proteomes" id="UP001210809"/>
    </source>
</evidence>
<name>A0AAW6D635_9FIRM</name>
<accession>A0AAW6D635</accession>
<reference evidence="1" key="1">
    <citation type="submission" date="2023-01" db="EMBL/GenBank/DDBJ databases">
        <title>Human gut microbiome strain richness.</title>
        <authorList>
            <person name="Chen-Liaw A."/>
        </authorList>
    </citation>
    <scope>NUCLEOTIDE SEQUENCE</scope>
    <source>
        <strain evidence="1">1001283st1_G1_1001283B150217_161031</strain>
    </source>
</reference>
<comment type="caution">
    <text evidence="1">The sequence shown here is derived from an EMBL/GenBank/DDBJ whole genome shotgun (WGS) entry which is preliminary data.</text>
</comment>